<dbReference type="InterPro" id="IPR003489">
    <property type="entry name" value="RHF/RaiA"/>
</dbReference>
<feature type="region of interest" description="Disordered" evidence="1">
    <location>
        <begin position="129"/>
        <end position="173"/>
    </location>
</feature>
<proteinExistence type="predicted"/>
<accession>A0A150SKG7</accession>
<dbReference type="SUPFAM" id="SSF69754">
    <property type="entry name" value="Ribosome binding protein Y (YfiA homologue)"/>
    <property type="match status" value="1"/>
</dbReference>
<feature type="non-terminal residue" evidence="2">
    <location>
        <position position="173"/>
    </location>
</feature>
<comment type="caution">
    <text evidence="2">The sequence shown here is derived from an EMBL/GenBank/DDBJ whole genome shotgun (WGS) entry which is preliminary data.</text>
</comment>
<sequence length="173" mass="18849">MSKIQEQSRRAAFPSEVARPVKRVSGRTPPERTPLAVRTTGIEIGPDAREYVRERLGHRLSKFAIQIERVSVRLLDVNGPRGGVDTACRIKVVLSGLESVIAQEVAAGIREAIDRASHVVERAVSRAIRRSRPAAAPRDGARSVARPATRTSRPAGGEKAGGRRSKRRPLPMP</sequence>
<dbReference type="EMBL" id="JEMB01000864">
    <property type="protein sequence ID" value="KYF92931.1"/>
    <property type="molecule type" value="Genomic_DNA"/>
</dbReference>
<protein>
    <submittedName>
        <fullName evidence="2">Uncharacterized protein</fullName>
    </submittedName>
</protein>
<dbReference type="AlphaFoldDB" id="A0A150SKG7"/>
<feature type="region of interest" description="Disordered" evidence="1">
    <location>
        <begin position="1"/>
        <end position="33"/>
    </location>
</feature>
<dbReference type="Proteomes" id="UP000075635">
    <property type="component" value="Unassembled WGS sequence"/>
</dbReference>
<dbReference type="Gene3D" id="3.30.160.100">
    <property type="entry name" value="Ribosome hibernation promotion factor-like"/>
    <property type="match status" value="1"/>
</dbReference>
<evidence type="ECO:0000256" key="1">
    <source>
        <dbReference type="SAM" id="MobiDB-lite"/>
    </source>
</evidence>
<name>A0A150SKG7_SORCE</name>
<evidence type="ECO:0000313" key="3">
    <source>
        <dbReference type="Proteomes" id="UP000075635"/>
    </source>
</evidence>
<organism evidence="2 3">
    <name type="scientific">Sorangium cellulosum</name>
    <name type="common">Polyangium cellulosum</name>
    <dbReference type="NCBI Taxonomy" id="56"/>
    <lineage>
        <taxon>Bacteria</taxon>
        <taxon>Pseudomonadati</taxon>
        <taxon>Myxococcota</taxon>
        <taxon>Polyangia</taxon>
        <taxon>Polyangiales</taxon>
        <taxon>Polyangiaceae</taxon>
        <taxon>Sorangium</taxon>
    </lineage>
</organism>
<dbReference type="Pfam" id="PF02482">
    <property type="entry name" value="Ribosomal_S30AE"/>
    <property type="match status" value="1"/>
</dbReference>
<dbReference type="InterPro" id="IPR036567">
    <property type="entry name" value="RHF-like"/>
</dbReference>
<gene>
    <name evidence="2" type="ORF">BE17_12385</name>
</gene>
<reference evidence="2 3" key="1">
    <citation type="submission" date="2014-02" db="EMBL/GenBank/DDBJ databases">
        <title>The small core and large imbalanced accessory genome model reveals a collaborative survival strategy of Sorangium cellulosum strains in nature.</title>
        <authorList>
            <person name="Han K."/>
            <person name="Peng R."/>
            <person name="Blom J."/>
            <person name="Li Y.-Z."/>
        </authorList>
    </citation>
    <scope>NUCLEOTIDE SEQUENCE [LARGE SCALE GENOMIC DNA]</scope>
    <source>
        <strain evidence="2 3">So0011-07</strain>
    </source>
</reference>
<feature type="compositionally biased region" description="Basic residues" evidence="1">
    <location>
        <begin position="162"/>
        <end position="173"/>
    </location>
</feature>
<evidence type="ECO:0000313" key="2">
    <source>
        <dbReference type="EMBL" id="KYF92931.1"/>
    </source>
</evidence>